<dbReference type="EMBL" id="FRAM01000002">
    <property type="protein sequence ID" value="SHK36099.1"/>
    <property type="molecule type" value="Genomic_DNA"/>
</dbReference>
<accession>A0A1M6RUL0</accession>
<dbReference type="RefSeq" id="WP_072997705.1">
    <property type="nucleotide sequence ID" value="NZ_FRAM01000002.1"/>
</dbReference>
<gene>
    <name evidence="3" type="ORF">SAMN05444371_2083</name>
</gene>
<reference evidence="4" key="1">
    <citation type="submission" date="2016-11" db="EMBL/GenBank/DDBJ databases">
        <authorList>
            <person name="Varghese N."/>
            <person name="Submissions S."/>
        </authorList>
    </citation>
    <scope>NUCLEOTIDE SEQUENCE [LARGE SCALE GENOMIC DNA]</scope>
    <source>
        <strain evidence="4">DSM 18016</strain>
    </source>
</reference>
<evidence type="ECO:0000259" key="1">
    <source>
        <dbReference type="Pfam" id="PF01841"/>
    </source>
</evidence>
<sequence>MINNALKIFFVLFSGIVFSQDFEWGKVSQEEIDLKSVAFEANADAVTLKEYGELQIDLAGYILDEHIRIKILSPNGFTFAQKKWSYNSKNRFDNVVFRDAHTINIVDGKQVITPINKKDIIIYNKSNDIKELAIAFPNVHVGSIIEYKVTITRPYNMYYSAWYFQNALPTLSSKLKLKSVAGSYNLIFPTSRLGKKYQKNQKTREWELSNIPSYNTYNHIYNVSDNVERIVFQYSSAKRFYATYYSENTWEGFRNLINEKKEKSIENLDFKEFANKIQSGKNKSETLKNCLQYLRSNYKWNEYYAIETDRIKSNFLITKKGNAADFNIFLQGILREKNIHSQLAVNSLRSNGRIVAGYPILSKLQTLVTIVSLDDEKIMIDAAISTPEDVYYLPRDYFNNLAYGLDLINDNFIKVSPKLSEYVSQQEIEIKSDSLTMKIRDQYKGYYELSSYKDEASVKAPITKLIENNKKELNDWKINYRTAIFESPNESFFTLENPFEEKIKELTVEPDRNYPVELDFPFLKTIQLKVKIPDGYKIETTSFQEKLSAFDNKLQYVQEIENKNGESTITWSLLINKIIFDTNEIKEYNNFINNVSDTFSKIIVLKK</sequence>
<dbReference type="STRING" id="216903.SAMN05444371_2083"/>
<protein>
    <submittedName>
        <fullName evidence="3">Uncharacterized protein</fullName>
    </submittedName>
</protein>
<evidence type="ECO:0000313" key="3">
    <source>
        <dbReference type="EMBL" id="SHK36099.1"/>
    </source>
</evidence>
<organism evidence="3 4">
    <name type="scientific">Epilithonimonas mollis</name>
    <dbReference type="NCBI Taxonomy" id="216903"/>
    <lineage>
        <taxon>Bacteria</taxon>
        <taxon>Pseudomonadati</taxon>
        <taxon>Bacteroidota</taxon>
        <taxon>Flavobacteriia</taxon>
        <taxon>Flavobacteriales</taxon>
        <taxon>Weeksellaceae</taxon>
        <taxon>Chryseobacterium group</taxon>
        <taxon>Epilithonimonas</taxon>
    </lineage>
</organism>
<dbReference type="OrthoDB" id="98874at2"/>
<keyword evidence="4" id="KW-1185">Reference proteome</keyword>
<dbReference type="Pfam" id="PF01841">
    <property type="entry name" value="Transglut_core"/>
    <property type="match status" value="1"/>
</dbReference>
<dbReference type="Pfam" id="PF12969">
    <property type="entry name" value="DUF3857"/>
    <property type="match status" value="1"/>
</dbReference>
<feature type="domain" description="Transglutaminase-like" evidence="1">
    <location>
        <begin position="272"/>
        <end position="350"/>
    </location>
</feature>
<evidence type="ECO:0000313" key="4">
    <source>
        <dbReference type="Proteomes" id="UP000184498"/>
    </source>
</evidence>
<dbReference type="Proteomes" id="UP000184498">
    <property type="component" value="Unassembled WGS sequence"/>
</dbReference>
<dbReference type="InterPro" id="IPR024618">
    <property type="entry name" value="DUF3857"/>
</dbReference>
<name>A0A1M6RUL0_9FLAO</name>
<dbReference type="Gene3D" id="2.60.40.3140">
    <property type="match status" value="1"/>
</dbReference>
<dbReference type="AlphaFoldDB" id="A0A1M6RUL0"/>
<feature type="domain" description="DUF3857" evidence="2">
    <location>
        <begin position="66"/>
        <end position="213"/>
    </location>
</feature>
<dbReference type="Gene3D" id="2.60.120.1130">
    <property type="match status" value="1"/>
</dbReference>
<evidence type="ECO:0000259" key="2">
    <source>
        <dbReference type="Pfam" id="PF12969"/>
    </source>
</evidence>
<proteinExistence type="predicted"/>
<dbReference type="InterPro" id="IPR002931">
    <property type="entry name" value="Transglutaminase-like"/>
</dbReference>